<protein>
    <recommendedName>
        <fullName evidence="1">PHR domain-containing protein</fullName>
    </recommendedName>
</protein>
<dbReference type="AlphaFoldDB" id="A0A8J2KFB6"/>
<proteinExistence type="predicted"/>
<reference evidence="2" key="1">
    <citation type="submission" date="2021-06" db="EMBL/GenBank/DDBJ databases">
        <authorList>
            <person name="Hodson N. C."/>
            <person name="Mongue J. A."/>
            <person name="Jaron S. K."/>
        </authorList>
    </citation>
    <scope>NUCLEOTIDE SEQUENCE</scope>
</reference>
<name>A0A8J2KFB6_9HEXA</name>
<comment type="caution">
    <text evidence="2">The sequence shown here is derived from an EMBL/GenBank/DDBJ whole genome shotgun (WGS) entry which is preliminary data.</text>
</comment>
<organism evidence="2 3">
    <name type="scientific">Allacma fusca</name>
    <dbReference type="NCBI Taxonomy" id="39272"/>
    <lineage>
        <taxon>Eukaryota</taxon>
        <taxon>Metazoa</taxon>
        <taxon>Ecdysozoa</taxon>
        <taxon>Arthropoda</taxon>
        <taxon>Hexapoda</taxon>
        <taxon>Collembola</taxon>
        <taxon>Symphypleona</taxon>
        <taxon>Sminthuridae</taxon>
        <taxon>Allacma</taxon>
    </lineage>
</organism>
<dbReference type="Proteomes" id="UP000708208">
    <property type="component" value="Unassembled WGS sequence"/>
</dbReference>
<keyword evidence="3" id="KW-1185">Reference proteome</keyword>
<sequence>MNPVIETKWMNEPSRNICARVSRKYTMAQTRVHTLFRGEQAQDNVSDEKLRSILDDNLASDQEKIMTLWRTIETTRFGDFTGQAYSVSFRVTKPIGLTALGFFGPYEKSSAVYRLKFKIYEMASITHKVNRKLLVSVDKRVEAYKNKIFYENFDDPIYCPAKTWIRIEFMINGPVTSVCRKIYCDYKKEGVIFDFYNSSKQIPEIKYVLL</sequence>
<dbReference type="InterPro" id="IPR012983">
    <property type="entry name" value="PHR"/>
</dbReference>
<dbReference type="OrthoDB" id="8291435at2759"/>
<dbReference type="EMBL" id="CAJVCH010120996">
    <property type="protein sequence ID" value="CAG7725380.1"/>
    <property type="molecule type" value="Genomic_DNA"/>
</dbReference>
<evidence type="ECO:0000259" key="1">
    <source>
        <dbReference type="Pfam" id="PF08005"/>
    </source>
</evidence>
<evidence type="ECO:0000313" key="2">
    <source>
        <dbReference type="EMBL" id="CAG7725380.1"/>
    </source>
</evidence>
<gene>
    <name evidence="2" type="ORF">AFUS01_LOCUS14337</name>
</gene>
<accession>A0A8J2KFB6</accession>
<evidence type="ECO:0000313" key="3">
    <source>
        <dbReference type="Proteomes" id="UP000708208"/>
    </source>
</evidence>
<feature type="domain" description="PHR" evidence="1">
    <location>
        <begin position="84"/>
        <end position="199"/>
    </location>
</feature>
<dbReference type="Pfam" id="PF08005">
    <property type="entry name" value="PHR"/>
    <property type="match status" value="1"/>
</dbReference>